<evidence type="ECO:0000313" key="1">
    <source>
        <dbReference type="EMBL" id="CAL1411362.1"/>
    </source>
</evidence>
<evidence type="ECO:0000313" key="2">
    <source>
        <dbReference type="Proteomes" id="UP001497516"/>
    </source>
</evidence>
<evidence type="ECO:0008006" key="3">
    <source>
        <dbReference type="Google" id="ProtNLM"/>
    </source>
</evidence>
<dbReference type="SUPFAM" id="SSF49764">
    <property type="entry name" value="HSP20-like chaperones"/>
    <property type="match status" value="1"/>
</dbReference>
<keyword evidence="2" id="KW-1185">Reference proteome</keyword>
<protein>
    <recommendedName>
        <fullName evidence="3">SHSP domain-containing protein</fullName>
    </recommendedName>
</protein>
<reference evidence="1 2" key="1">
    <citation type="submission" date="2024-04" db="EMBL/GenBank/DDBJ databases">
        <authorList>
            <person name="Fracassetti M."/>
        </authorList>
    </citation>
    <scope>NUCLEOTIDE SEQUENCE [LARGE SCALE GENOMIC DNA]</scope>
</reference>
<sequence length="198" mass="22319">MVEDLSSSQLSTRDELVYEDFMPYVMTLDLRDRLVVFFELSEFEKEHIDVQVIGSDILAIMGQRPMADGHRWIRFKKQIRFQANHDIIRYRTGFGKSDFIIRIPKISASMDHNHDEDATVEQLPAGDAAAAEEQQPVVQVDSDNNGKRQTDHPSVEVVLATEPPATEEISNVANEQQQLLSNTGAEILKTAIHSVGTK</sequence>
<dbReference type="AlphaFoldDB" id="A0AAV2GLP3"/>
<dbReference type="Gene3D" id="2.60.40.790">
    <property type="match status" value="1"/>
</dbReference>
<proteinExistence type="predicted"/>
<dbReference type="InterPro" id="IPR008978">
    <property type="entry name" value="HSP20-like_chaperone"/>
</dbReference>
<organism evidence="1 2">
    <name type="scientific">Linum trigynum</name>
    <dbReference type="NCBI Taxonomy" id="586398"/>
    <lineage>
        <taxon>Eukaryota</taxon>
        <taxon>Viridiplantae</taxon>
        <taxon>Streptophyta</taxon>
        <taxon>Embryophyta</taxon>
        <taxon>Tracheophyta</taxon>
        <taxon>Spermatophyta</taxon>
        <taxon>Magnoliopsida</taxon>
        <taxon>eudicotyledons</taxon>
        <taxon>Gunneridae</taxon>
        <taxon>Pentapetalae</taxon>
        <taxon>rosids</taxon>
        <taxon>fabids</taxon>
        <taxon>Malpighiales</taxon>
        <taxon>Linaceae</taxon>
        <taxon>Linum</taxon>
    </lineage>
</organism>
<accession>A0AAV2GLP3</accession>
<gene>
    <name evidence="1" type="ORF">LTRI10_LOCUS50727</name>
</gene>
<name>A0AAV2GLP3_9ROSI</name>
<dbReference type="Proteomes" id="UP001497516">
    <property type="component" value="Chromosome 9"/>
</dbReference>
<dbReference type="EMBL" id="OZ034822">
    <property type="protein sequence ID" value="CAL1411362.1"/>
    <property type="molecule type" value="Genomic_DNA"/>
</dbReference>